<dbReference type="SUPFAM" id="SSF48239">
    <property type="entry name" value="Terpenoid cyclases/Protein prenyltransferases"/>
    <property type="match status" value="1"/>
</dbReference>
<feature type="non-terminal residue" evidence="1">
    <location>
        <position position="246"/>
    </location>
</feature>
<evidence type="ECO:0000313" key="1">
    <source>
        <dbReference type="EMBL" id="GAJ14570.1"/>
    </source>
</evidence>
<accession>X1VVF6</accession>
<dbReference type="EMBL" id="BARW01031259">
    <property type="protein sequence ID" value="GAJ14570.1"/>
    <property type="molecule type" value="Genomic_DNA"/>
</dbReference>
<dbReference type="AlphaFoldDB" id="X1VVF6"/>
<gene>
    <name evidence="1" type="ORF">S12H4_49768</name>
</gene>
<proteinExistence type="predicted"/>
<sequence length="246" mass="26290">LDAYEETDTESYLAAATGMAAHMTQGTASNGDFYKRGGEQEPAGAYDYQFLMQYAEASGNSDYSAYATALWEWNKVNTDIFTSPSALNDELLGWAGSDPGAAAWQLAAFGEASRLMGDGEFATGCADLIVADLDPETGQAWLVGDHMALAETLEFLNELDSLAYSSTIDNITAALVAAQQTDGCWNDGYAGTFQDTAYAVRALAVYGGTDGLNAARKGAAWLIANQLDNGGWLDLYEGNKYEFSEQ</sequence>
<name>X1VVF6_9ZZZZ</name>
<organism evidence="1">
    <name type="scientific">marine sediment metagenome</name>
    <dbReference type="NCBI Taxonomy" id="412755"/>
    <lineage>
        <taxon>unclassified sequences</taxon>
        <taxon>metagenomes</taxon>
        <taxon>ecological metagenomes</taxon>
    </lineage>
</organism>
<reference evidence="1" key="1">
    <citation type="journal article" date="2014" name="Front. Microbiol.">
        <title>High frequency of phylogenetically diverse reductive dehalogenase-homologous genes in deep subseafloor sedimentary metagenomes.</title>
        <authorList>
            <person name="Kawai M."/>
            <person name="Futagami T."/>
            <person name="Toyoda A."/>
            <person name="Takaki Y."/>
            <person name="Nishi S."/>
            <person name="Hori S."/>
            <person name="Arai W."/>
            <person name="Tsubouchi T."/>
            <person name="Morono Y."/>
            <person name="Uchiyama I."/>
            <person name="Ito T."/>
            <person name="Fujiyama A."/>
            <person name="Inagaki F."/>
            <person name="Takami H."/>
        </authorList>
    </citation>
    <scope>NUCLEOTIDE SEQUENCE</scope>
    <source>
        <strain evidence="1">Expedition CK06-06</strain>
    </source>
</reference>
<dbReference type="Gene3D" id="1.50.10.20">
    <property type="match status" value="1"/>
</dbReference>
<protein>
    <recommendedName>
        <fullName evidence="2">Squalene cyclase C-terminal domain-containing protein</fullName>
    </recommendedName>
</protein>
<feature type="non-terminal residue" evidence="1">
    <location>
        <position position="1"/>
    </location>
</feature>
<evidence type="ECO:0008006" key="2">
    <source>
        <dbReference type="Google" id="ProtNLM"/>
    </source>
</evidence>
<dbReference type="InterPro" id="IPR008930">
    <property type="entry name" value="Terpenoid_cyclase/PrenylTrfase"/>
</dbReference>
<comment type="caution">
    <text evidence="1">The sequence shown here is derived from an EMBL/GenBank/DDBJ whole genome shotgun (WGS) entry which is preliminary data.</text>
</comment>